<evidence type="ECO:0000256" key="1">
    <source>
        <dbReference type="SAM" id="MobiDB-lite"/>
    </source>
</evidence>
<feature type="compositionally biased region" description="Basic and acidic residues" evidence="1">
    <location>
        <begin position="308"/>
        <end position="320"/>
    </location>
</feature>
<protein>
    <submittedName>
        <fullName evidence="2">Uncharacterized protein</fullName>
    </submittedName>
</protein>
<accession>A0A6A6VGR2</accession>
<reference evidence="2" key="1">
    <citation type="journal article" date="2020" name="Stud. Mycol.">
        <title>101 Dothideomycetes genomes: a test case for predicting lifestyles and emergence of pathogens.</title>
        <authorList>
            <person name="Haridas S."/>
            <person name="Albert R."/>
            <person name="Binder M."/>
            <person name="Bloem J."/>
            <person name="Labutti K."/>
            <person name="Salamov A."/>
            <person name="Andreopoulos B."/>
            <person name="Baker S."/>
            <person name="Barry K."/>
            <person name="Bills G."/>
            <person name="Bluhm B."/>
            <person name="Cannon C."/>
            <person name="Castanera R."/>
            <person name="Culley D."/>
            <person name="Daum C."/>
            <person name="Ezra D."/>
            <person name="Gonzalez J."/>
            <person name="Henrissat B."/>
            <person name="Kuo A."/>
            <person name="Liang C."/>
            <person name="Lipzen A."/>
            <person name="Lutzoni F."/>
            <person name="Magnuson J."/>
            <person name="Mondo S."/>
            <person name="Nolan M."/>
            <person name="Ohm R."/>
            <person name="Pangilinan J."/>
            <person name="Park H.-J."/>
            <person name="Ramirez L."/>
            <person name="Alfaro M."/>
            <person name="Sun H."/>
            <person name="Tritt A."/>
            <person name="Yoshinaga Y."/>
            <person name="Zwiers L.-H."/>
            <person name="Turgeon B."/>
            <person name="Goodwin S."/>
            <person name="Spatafora J."/>
            <person name="Crous P."/>
            <person name="Grigoriev I."/>
        </authorList>
    </citation>
    <scope>NUCLEOTIDE SEQUENCE</scope>
    <source>
        <strain evidence="2">CBS 119925</strain>
    </source>
</reference>
<proteinExistence type="predicted"/>
<feature type="compositionally biased region" description="Low complexity" evidence="1">
    <location>
        <begin position="561"/>
        <end position="573"/>
    </location>
</feature>
<feature type="compositionally biased region" description="Low complexity" evidence="1">
    <location>
        <begin position="673"/>
        <end position="683"/>
    </location>
</feature>
<feature type="compositionally biased region" description="Low complexity" evidence="1">
    <location>
        <begin position="26"/>
        <end position="43"/>
    </location>
</feature>
<sequence length="1012" mass="109084">MGGRFAFAIPGRKSHTTIQRDDDAHSSTSLSSQHQQHQWSPQPHDGPSQSKAQRILGTTSLPFRPTSASRPSSKKQPSLAQAGNYMDITVSDASMGSNHAERSASRANEANRLNVQRPGLSRRASSNVLGNGLHDDVHTGSQGSTTSHRLAPQASNSTMRSYYDPQRSPLSVSQQTSASAVRDMGLRKGKPAVIDSDHVLRPSSRQAADDLKKQNRKSKPARLDLSKLFPKPRTTAPDHHVGALLSPSKFVNSPSALSSSDDYFPRPMTRDPTPNHSRDVSPRPRAKLTKGPNRHQDPSAQRSASTTRFHERNVYDDAKVHVRRPPRGIQHWFDALSDDSDDGVEESRGEPTVVSFPQSQRPVPSQRDPARNPALGKDHHATLRPDTFHHPRRPITKPAASLDANTFAQGPLTSPSQYSLQSQTSLATTKTKESTFSKTNLQNSSVLSMSSSEDEEDNADAYKAPMRDSVGSTDYPGEIIIGKAHAYDIRPPPARRPSASKLSFRSTSTNAATIEVMYTPEPPLHAFPKPYDSRRSSHARQPSVIPENDVPLKATAIRPQSPTTISIRSTRTSVSEPRARTEGHKLMAVTEEEEALLEMMRRKRAAMAKQSFTEGYKTGLSSKDTDKDKDTQSRQRTPEDKKRYRTSGFLLTETPAASPARKPKDEARDDRVASASTSTASPLLLPPPRSRASKHDLKITVSGISSILADSSSCDEASSSRRPSPSSTRSPLDIRKHQLSPPPEFSPLDPFPSPVRTSVATDVSAVSLTTTTHSGPLPSPITPGLRNAEDVKVKVVGSGSEVSCSADGDAEGEEVRLDAGVLGAAAGMKAAPQAEPPSVTLGPVEEEEQSKEETRPVHTRRRTASSGADVAFSPVRAKFARDASVVREEDTPTSVSGSADGLGISVQSTRSPALEPRIPRKSSKRSMPQLSRLNTSSSSLLASADSGSGTASPASYERRGSRRKGNVGTPVGVSPASGIGMPFTARSSTRCSVSEDVLAAWGSLGGWREVSR</sequence>
<feature type="compositionally biased region" description="Polar residues" evidence="1">
    <location>
        <begin position="105"/>
        <end position="114"/>
    </location>
</feature>
<feature type="region of interest" description="Disordered" evidence="1">
    <location>
        <begin position="1"/>
        <end position="458"/>
    </location>
</feature>
<feature type="compositionally biased region" description="Basic and acidic residues" evidence="1">
    <location>
        <begin position="623"/>
        <end position="642"/>
    </location>
</feature>
<feature type="region of interest" description="Disordered" evidence="1">
    <location>
        <begin position="828"/>
        <end position="991"/>
    </location>
</feature>
<dbReference type="EMBL" id="MU006565">
    <property type="protein sequence ID" value="KAF2749765.1"/>
    <property type="molecule type" value="Genomic_DNA"/>
</dbReference>
<evidence type="ECO:0000313" key="2">
    <source>
        <dbReference type="EMBL" id="KAF2749765.1"/>
    </source>
</evidence>
<feature type="compositionally biased region" description="Pro residues" evidence="1">
    <location>
        <begin position="740"/>
        <end position="753"/>
    </location>
</feature>
<evidence type="ECO:0000313" key="3">
    <source>
        <dbReference type="Proteomes" id="UP000799440"/>
    </source>
</evidence>
<feature type="compositionally biased region" description="Low complexity" evidence="1">
    <location>
        <begin position="436"/>
        <end position="451"/>
    </location>
</feature>
<dbReference type="AlphaFoldDB" id="A0A6A6VGR2"/>
<feature type="region of interest" description="Disordered" evidence="1">
    <location>
        <begin position="710"/>
        <end position="753"/>
    </location>
</feature>
<feature type="compositionally biased region" description="Polar residues" evidence="1">
    <location>
        <begin position="47"/>
        <end position="81"/>
    </location>
</feature>
<feature type="compositionally biased region" description="Polar residues" evidence="1">
    <location>
        <begin position="168"/>
        <end position="179"/>
    </location>
</feature>
<feature type="region of interest" description="Disordered" evidence="1">
    <location>
        <begin position="553"/>
        <end position="581"/>
    </location>
</feature>
<feature type="compositionally biased region" description="Polar residues" evidence="1">
    <location>
        <begin position="298"/>
        <end position="307"/>
    </location>
</feature>
<dbReference type="OrthoDB" id="5244050at2759"/>
<feature type="compositionally biased region" description="Polar residues" evidence="1">
    <location>
        <begin position="403"/>
        <end position="427"/>
    </location>
</feature>
<feature type="compositionally biased region" description="Basic and acidic residues" evidence="1">
    <location>
        <begin position="879"/>
        <end position="890"/>
    </location>
</feature>
<feature type="compositionally biased region" description="Low complexity" evidence="1">
    <location>
        <begin position="710"/>
        <end position="731"/>
    </location>
</feature>
<feature type="compositionally biased region" description="Basic and acidic residues" evidence="1">
    <location>
        <begin position="662"/>
        <end position="672"/>
    </location>
</feature>
<gene>
    <name evidence="2" type="ORF">M011DRAFT_524418</name>
</gene>
<feature type="compositionally biased region" description="Polar residues" evidence="1">
    <location>
        <begin position="139"/>
        <end position="160"/>
    </location>
</feature>
<feature type="compositionally biased region" description="Basic and acidic residues" evidence="1">
    <location>
        <begin position="376"/>
        <end position="389"/>
    </location>
</feature>
<feature type="region of interest" description="Disordered" evidence="1">
    <location>
        <begin position="608"/>
        <end position="696"/>
    </location>
</feature>
<feature type="compositionally biased region" description="Polar residues" evidence="1">
    <location>
        <begin position="249"/>
        <end position="261"/>
    </location>
</feature>
<keyword evidence="3" id="KW-1185">Reference proteome</keyword>
<name>A0A6A6VGR2_9PLEO</name>
<dbReference type="Proteomes" id="UP000799440">
    <property type="component" value="Unassembled WGS sequence"/>
</dbReference>
<feature type="compositionally biased region" description="Low complexity" evidence="1">
    <location>
        <begin position="930"/>
        <end position="955"/>
    </location>
</feature>
<organism evidence="2 3">
    <name type="scientific">Sporormia fimetaria CBS 119925</name>
    <dbReference type="NCBI Taxonomy" id="1340428"/>
    <lineage>
        <taxon>Eukaryota</taxon>
        <taxon>Fungi</taxon>
        <taxon>Dikarya</taxon>
        <taxon>Ascomycota</taxon>
        <taxon>Pezizomycotina</taxon>
        <taxon>Dothideomycetes</taxon>
        <taxon>Pleosporomycetidae</taxon>
        <taxon>Pleosporales</taxon>
        <taxon>Sporormiaceae</taxon>
        <taxon>Sporormia</taxon>
    </lineage>
</organism>